<reference evidence="2 3" key="1">
    <citation type="submission" date="2015-11" db="EMBL/GenBank/DDBJ databases">
        <authorList>
            <person name="Zhang Y."/>
            <person name="Guo Z."/>
        </authorList>
    </citation>
    <scope>NUCLEOTIDE SEQUENCE [LARGE SCALE GENOMIC DNA]</scope>
    <source>
        <strain evidence="3">gdw1</strain>
    </source>
</reference>
<dbReference type="InterPro" id="IPR050490">
    <property type="entry name" value="Bact_solute-bd_prot1"/>
</dbReference>
<evidence type="ECO:0000313" key="3">
    <source>
        <dbReference type="Proteomes" id="UP000094426"/>
    </source>
</evidence>
<dbReference type="RefSeq" id="WP_011186499.1">
    <property type="nucleotide sequence ID" value="NZ_LNZG01000001.1"/>
</dbReference>
<dbReference type="Pfam" id="PF01547">
    <property type="entry name" value="SBP_bac_1"/>
    <property type="match status" value="1"/>
</dbReference>
<evidence type="ECO:0000256" key="1">
    <source>
        <dbReference type="SAM" id="SignalP"/>
    </source>
</evidence>
<dbReference type="OMA" id="GFMGIDY"/>
<dbReference type="SUPFAM" id="SSF53850">
    <property type="entry name" value="Periplasmic binding protein-like II"/>
    <property type="match status" value="1"/>
</dbReference>
<sequence>MKRKLSTVAALALGLAGCAPGSGSTSAEESGDVTLAVWSWRPEDKAAYTRIFAEYEKRHPGVTVKFSAFKNTEYPQVLTTGLTGSGGPDIAQVQAYGKLQPYVDGGNLVALDGKIAGLKDIDEAALAGATGKQDGKVYGVPFAMQTLQTFYNKDIFAKHKLSAPTTWDEFVRVDATLKQNGVTPMAVGGKDTWTLPILHDTLAAAVYGGSAFQKEVVSGATTFQDPAYVKGIQTVASLQDDLPKDVVGVSYTDAQSLFLAGQAGMYPGGSFELGFFTAQNPNLKLGVFAVPPSPGPVSETALTPGYADGSSRWCPAGRGCRS</sequence>
<name>A0A1E2SNF3_LEIXY</name>
<protein>
    <submittedName>
        <fullName evidence="2">Sugar ABC transporter sugar-binding protein</fullName>
    </submittedName>
</protein>
<feature type="chain" id="PRO_5038367474" evidence="1">
    <location>
        <begin position="28"/>
        <end position="322"/>
    </location>
</feature>
<dbReference type="InterPro" id="IPR006059">
    <property type="entry name" value="SBP"/>
</dbReference>
<dbReference type="PROSITE" id="PS51257">
    <property type="entry name" value="PROKAR_LIPOPROTEIN"/>
    <property type="match status" value="1"/>
</dbReference>
<organism evidence="2 3">
    <name type="scientific">Leifsonia xyli subsp. xyli</name>
    <dbReference type="NCBI Taxonomy" id="59736"/>
    <lineage>
        <taxon>Bacteria</taxon>
        <taxon>Bacillati</taxon>
        <taxon>Actinomycetota</taxon>
        <taxon>Actinomycetes</taxon>
        <taxon>Micrococcales</taxon>
        <taxon>Microbacteriaceae</taxon>
        <taxon>Leifsonia</taxon>
    </lineage>
</organism>
<gene>
    <name evidence="2" type="ORF">ATY41_01475</name>
</gene>
<dbReference type="PANTHER" id="PTHR43649">
    <property type="entry name" value="ARABINOSE-BINDING PROTEIN-RELATED"/>
    <property type="match status" value="1"/>
</dbReference>
<dbReference type="EMBL" id="LNZG01000001">
    <property type="protein sequence ID" value="ODA91376.1"/>
    <property type="molecule type" value="Genomic_DNA"/>
</dbReference>
<evidence type="ECO:0000313" key="2">
    <source>
        <dbReference type="EMBL" id="ODA91376.1"/>
    </source>
</evidence>
<proteinExistence type="predicted"/>
<accession>A0A1E2SNF3</accession>
<dbReference type="AlphaFoldDB" id="A0A1E2SNF3"/>
<keyword evidence="1" id="KW-0732">Signal</keyword>
<feature type="signal peptide" evidence="1">
    <location>
        <begin position="1"/>
        <end position="27"/>
    </location>
</feature>
<comment type="caution">
    <text evidence="2">The sequence shown here is derived from an EMBL/GenBank/DDBJ whole genome shotgun (WGS) entry which is preliminary data.</text>
</comment>
<dbReference type="Proteomes" id="UP000094426">
    <property type="component" value="Unassembled WGS sequence"/>
</dbReference>
<dbReference type="PANTHER" id="PTHR43649:SF12">
    <property type="entry name" value="DIACETYLCHITOBIOSE BINDING PROTEIN DASA"/>
    <property type="match status" value="1"/>
</dbReference>
<dbReference type="Gene3D" id="3.40.190.10">
    <property type="entry name" value="Periplasmic binding protein-like II"/>
    <property type="match status" value="1"/>
</dbReference>